<evidence type="ECO:0000313" key="2">
    <source>
        <dbReference type="Proteomes" id="UP000585474"/>
    </source>
</evidence>
<dbReference type="Proteomes" id="UP000585474">
    <property type="component" value="Unassembled WGS sequence"/>
</dbReference>
<dbReference type="SUPFAM" id="SSF56219">
    <property type="entry name" value="DNase I-like"/>
    <property type="match status" value="1"/>
</dbReference>
<dbReference type="PANTHER" id="PTHR36617:SF16">
    <property type="entry name" value="OS04G0516500 PROTEIN"/>
    <property type="match status" value="1"/>
</dbReference>
<dbReference type="InterPro" id="IPR036691">
    <property type="entry name" value="Endo/exonu/phosph_ase_sf"/>
</dbReference>
<evidence type="ECO:0008006" key="3">
    <source>
        <dbReference type="Google" id="ProtNLM"/>
    </source>
</evidence>
<proteinExistence type="predicted"/>
<gene>
    <name evidence="1" type="ORF">Acr_00g0018900</name>
</gene>
<accession>A0A7J0DBJ7</accession>
<dbReference type="PANTHER" id="PTHR36617">
    <property type="entry name" value="PROTEIN, PUTATIVE-RELATED"/>
    <property type="match status" value="1"/>
</dbReference>
<dbReference type="EMBL" id="BJWL01000150">
    <property type="protein sequence ID" value="GFS31727.1"/>
    <property type="molecule type" value="Genomic_DNA"/>
</dbReference>
<dbReference type="Gene3D" id="3.60.10.10">
    <property type="entry name" value="Endonuclease/exonuclease/phosphatase"/>
    <property type="match status" value="1"/>
</dbReference>
<sequence>MRRILCLGKKTVEISTVGESEGEVELVERGAGVHRRLTLSRFEAGWLGGVLTRIQQQQRWGLNARLRGGSRQVEVIRRQNTGGEFVEVVVSLYTVRGDGANVRSKSGGRPSFGTMRLANSKPREKVTYLQAASSGIWPPMSCEVREDTGRKQDIVEELFRALGDRCGGYITTAEETLSRDHAEWARICVRGTGSSILATLSIGMGSLVYVCPVWAESGARVVRRSEPTKDMFGEKRERGAWLETMQQKRLSGRQTNKGGLGIRRDFIPVGGRGREWPMGWAPHNIKRGGPSKGIKGMVRQVSQWAQPKGTFVENQALARVQEVMPINKQVAELAEGIEEDTEPKRSIGGKGKDGIKALKHGLNGTESGVAREAAETPFVDDNREGEELAIVPSEQIEPIVSVGPGVEEIRSEDDGDWLSERGVEVVRLAWATRKLKGFGKFLEISYSGMEEEATRLFARIEEQWSTQARTTRGWGREVTRNRGKRELKNLEWQVAEGRRKGRGRSWPRGHEKSSLGEHSISCLFKNVDDGYKWAFAGIYGPQSRRDRLRVWEELARIRAAWGTPWVCGGDFNVVRCPYERGVVGKIRRFWESIISLARKLRLLKIDLKRWNREVFGRGEVRLATLVEEVQALEARETLPGLFVIERDRRVELKADIGGLLIAEEIRVDGVLAILHEERDFLASGIVGFYKKLYTESEQWRPTMDGFSLPSLNSEEADALPLRERFPELFALSTNQDVLVADCWTLTPSGGIWDPRFRRRAHDWELEAFAEFFRLLQEVQPMGQEDDKWRWKRQGKRSFTVSSFYHSLTGHLTDLLQDVFTDCECSRYSKDNTIRCMR</sequence>
<dbReference type="OrthoDB" id="692400at2759"/>
<keyword evidence="2" id="KW-1185">Reference proteome</keyword>
<reference evidence="2" key="1">
    <citation type="submission" date="2019-07" db="EMBL/GenBank/DDBJ databases">
        <title>De Novo Assembly of kiwifruit Actinidia rufa.</title>
        <authorList>
            <person name="Sugita-Konishi S."/>
            <person name="Sato K."/>
            <person name="Mori E."/>
            <person name="Abe Y."/>
            <person name="Kisaki G."/>
            <person name="Hamano K."/>
            <person name="Suezawa K."/>
            <person name="Otani M."/>
            <person name="Fukuda T."/>
            <person name="Manabe T."/>
            <person name="Gomi K."/>
            <person name="Tabuchi M."/>
            <person name="Akimitsu K."/>
            <person name="Kataoka I."/>
        </authorList>
    </citation>
    <scope>NUCLEOTIDE SEQUENCE [LARGE SCALE GENOMIC DNA]</scope>
    <source>
        <strain evidence="2">cv. Fuchu</strain>
    </source>
</reference>
<comment type="caution">
    <text evidence="1">The sequence shown here is derived from an EMBL/GenBank/DDBJ whole genome shotgun (WGS) entry which is preliminary data.</text>
</comment>
<organism evidence="1 2">
    <name type="scientific">Actinidia rufa</name>
    <dbReference type="NCBI Taxonomy" id="165716"/>
    <lineage>
        <taxon>Eukaryota</taxon>
        <taxon>Viridiplantae</taxon>
        <taxon>Streptophyta</taxon>
        <taxon>Embryophyta</taxon>
        <taxon>Tracheophyta</taxon>
        <taxon>Spermatophyta</taxon>
        <taxon>Magnoliopsida</taxon>
        <taxon>eudicotyledons</taxon>
        <taxon>Gunneridae</taxon>
        <taxon>Pentapetalae</taxon>
        <taxon>asterids</taxon>
        <taxon>Ericales</taxon>
        <taxon>Actinidiaceae</taxon>
        <taxon>Actinidia</taxon>
    </lineage>
</organism>
<evidence type="ECO:0000313" key="1">
    <source>
        <dbReference type="EMBL" id="GFS31727.1"/>
    </source>
</evidence>
<name>A0A7J0DBJ7_9ERIC</name>
<protein>
    <recommendedName>
        <fullName evidence="3">DUF4283 domain-containing protein</fullName>
    </recommendedName>
</protein>
<dbReference type="AlphaFoldDB" id="A0A7J0DBJ7"/>